<organism evidence="1 2">
    <name type="scientific">Aeromicrobium chenweiae</name>
    <dbReference type="NCBI Taxonomy" id="2079793"/>
    <lineage>
        <taxon>Bacteria</taxon>
        <taxon>Bacillati</taxon>
        <taxon>Actinomycetota</taxon>
        <taxon>Actinomycetes</taxon>
        <taxon>Propionibacteriales</taxon>
        <taxon>Nocardioidaceae</taxon>
        <taxon>Aeromicrobium</taxon>
    </lineage>
</organism>
<dbReference type="Proteomes" id="UP000244384">
    <property type="component" value="Chromosome"/>
</dbReference>
<sequence>MSVDTEIQGSPGSVESVGSWLRGSLAPAVGRAADGMNDARKSADDSWQGPAGDQFSSCMAAARDKTDSLEKAARTMADDLDAFGEKLRGCQNDMATIRTDATAAGLTVVGFIVQDPGPGPARPPDGFTGTPEEVAVHNDKVAAYDAHQDKIEAYNHASSEATRIDRKYATACRSLQDEYTIGQHASWLLTTADILGDATAGAIGVGIAGKRSKLNGRAHDLVEEARRAIDDLQAHPERYLKRKWLIFKTLDTAKLEADRLAVAGKLDEAEDLLRQSHLAGDAKMPKVLGRAGKVLGPAGLGLGIYNDYQEGETTTQIVVSQGVSTGVGIAAGAGATMLSSMAVGAAIGSVVPGAGTAVGAVVGTVVGAGIAIFSDGAIDSLFENGPDVGKAFEEGVDALADTGNAIKDGVSSVGDKIGGLFG</sequence>
<dbReference type="RefSeq" id="WP_108578275.1">
    <property type="nucleotide sequence ID" value="NZ_CP026952.1"/>
</dbReference>
<accession>A0A5F2EZN5</accession>
<dbReference type="KEGG" id="aez:C3E78_10700"/>
<evidence type="ECO:0000313" key="2">
    <source>
        <dbReference type="Proteomes" id="UP000244384"/>
    </source>
</evidence>
<proteinExistence type="predicted"/>
<name>A0A2S0WMY4_9ACTN</name>
<gene>
    <name evidence="1" type="ORF">C3E78_10700</name>
</gene>
<protein>
    <submittedName>
        <fullName evidence="1">Uncharacterized protein</fullName>
    </submittedName>
</protein>
<dbReference type="OrthoDB" id="3770379at2"/>
<keyword evidence="2" id="KW-1185">Reference proteome</keyword>
<reference evidence="2" key="1">
    <citation type="submission" date="2018-01" db="EMBL/GenBank/DDBJ databases">
        <authorList>
            <person name="Li J."/>
        </authorList>
    </citation>
    <scope>NUCLEOTIDE SEQUENCE [LARGE SCALE GENOMIC DNA]</scope>
    <source>
        <strain evidence="2">592</strain>
    </source>
</reference>
<evidence type="ECO:0000313" key="1">
    <source>
        <dbReference type="EMBL" id="AWB92630.1"/>
    </source>
</evidence>
<dbReference type="EMBL" id="CP026952">
    <property type="protein sequence ID" value="AWB92630.1"/>
    <property type="molecule type" value="Genomic_DNA"/>
</dbReference>
<dbReference type="AlphaFoldDB" id="A0A2S0WMY4"/>
<accession>A0A2S0WMY4</accession>